<evidence type="ECO:0000313" key="2">
    <source>
        <dbReference type="EMBL" id="MDE8564386.1"/>
    </source>
</evidence>
<dbReference type="Proteomes" id="UP001213979">
    <property type="component" value="Unassembled WGS sequence"/>
</dbReference>
<evidence type="ECO:0000256" key="1">
    <source>
        <dbReference type="SAM" id="MobiDB-lite"/>
    </source>
</evidence>
<comment type="caution">
    <text evidence="3">The sequence shown here is derived from an EMBL/GenBank/DDBJ whole genome shotgun (WGS) entry which is preliminary data.</text>
</comment>
<dbReference type="RefSeq" id="WP_066147019.1">
    <property type="nucleotide sequence ID" value="NZ_JACIDF010000001.1"/>
</dbReference>
<organism evidence="3 5">
    <name type="scientific">Anoxybacteroides rupiense</name>
    <dbReference type="NCBI Taxonomy" id="311460"/>
    <lineage>
        <taxon>Bacteria</taxon>
        <taxon>Bacillati</taxon>
        <taxon>Bacillota</taxon>
        <taxon>Bacilli</taxon>
        <taxon>Bacillales</taxon>
        <taxon>Anoxybacillaceae</taxon>
        <taxon>Anoxybacteroides</taxon>
    </lineage>
</organism>
<dbReference type="EMBL" id="JARTLI010000002">
    <property type="protein sequence ID" value="MED5050310.1"/>
    <property type="molecule type" value="Genomic_DNA"/>
</dbReference>
<dbReference type="EMBL" id="JAQOTG010000009">
    <property type="protein sequence ID" value="MDE8564386.1"/>
    <property type="molecule type" value="Genomic_DNA"/>
</dbReference>
<feature type="compositionally biased region" description="Polar residues" evidence="1">
    <location>
        <begin position="124"/>
        <end position="133"/>
    </location>
</feature>
<evidence type="ECO:0000313" key="4">
    <source>
        <dbReference type="Proteomes" id="UP001213979"/>
    </source>
</evidence>
<protein>
    <submittedName>
        <fullName evidence="3">YkyB family protein</fullName>
    </submittedName>
</protein>
<dbReference type="Proteomes" id="UP001339962">
    <property type="component" value="Unassembled WGS sequence"/>
</dbReference>
<sequence>MESLEPTIDNLAKAIFTVNRHAKTALNPSFLYLLKKKTIEKLISEGKAKKVGLHFSPNPRNSQQQSDVLVAVGNYYFHIPPTKEDFATLPHLGALNGVYRNPVAKMPLSQAKALLQSYAGISETPANKPSPRTYQKPVFKRLGER</sequence>
<name>A0ABD5IPW9_9BACL</name>
<evidence type="ECO:0000313" key="3">
    <source>
        <dbReference type="EMBL" id="MED5050310.1"/>
    </source>
</evidence>
<keyword evidence="4" id="KW-1185">Reference proteome</keyword>
<dbReference type="AlphaFoldDB" id="A0ABD5IPW9"/>
<proteinExistence type="predicted"/>
<accession>A0ABD5IPW9</accession>
<feature type="region of interest" description="Disordered" evidence="1">
    <location>
        <begin position="122"/>
        <end position="145"/>
    </location>
</feature>
<gene>
    <name evidence="3" type="ORF">P9850_00315</name>
    <name evidence="2" type="ORF">PNH38_10910</name>
</gene>
<dbReference type="Pfam" id="PF14177">
    <property type="entry name" value="YkyB"/>
    <property type="match status" value="1"/>
</dbReference>
<reference evidence="3 5" key="2">
    <citation type="submission" date="2023-03" db="EMBL/GenBank/DDBJ databases">
        <title>Bacillus Genome Sequencing.</title>
        <authorList>
            <person name="Dunlap C."/>
        </authorList>
    </citation>
    <scope>NUCLEOTIDE SEQUENCE [LARGE SCALE GENOMIC DNA]</scope>
    <source>
        <strain evidence="3 5">NRS-38</strain>
    </source>
</reference>
<dbReference type="InterPro" id="IPR025552">
    <property type="entry name" value="YkyB"/>
</dbReference>
<reference evidence="2 4" key="1">
    <citation type="submission" date="2023-01" db="EMBL/GenBank/DDBJ databases">
        <title>Genome-based reclassification of Anoxybacillus geothermalis as a later heterotypic synonym of Anoxybacillus rupiensis.</title>
        <authorList>
            <person name="Inan Bektas K."/>
            <person name="Canakci S."/>
            <person name="Belduz A.A."/>
            <person name="Guler H.H."/>
        </authorList>
    </citation>
    <scope>NUCLEOTIDE SEQUENCE [LARGE SCALE GENOMIC DNA]</scope>
    <source>
        <strain evidence="2 4">DSM 17127</strain>
    </source>
</reference>
<evidence type="ECO:0000313" key="5">
    <source>
        <dbReference type="Proteomes" id="UP001339962"/>
    </source>
</evidence>